<dbReference type="SUPFAM" id="SSF54909">
    <property type="entry name" value="Dimeric alpha+beta barrel"/>
    <property type="match status" value="1"/>
</dbReference>
<sequence length="96" mass="10848">MPQFIVTAHDYTDPQALERRMSVREAHLENVRKLKADGKFVIGGATLDAEGKMNGSVAIFDFPTQEELEAFLSTDPYVAGRVWETYEIKPYRVANV</sequence>
<dbReference type="InterPro" id="IPR051807">
    <property type="entry name" value="Sec-metab_biosynth-assoc"/>
</dbReference>
<dbReference type="InterPro" id="IPR005545">
    <property type="entry name" value="YCII"/>
</dbReference>
<comment type="similarity">
    <text evidence="1">Belongs to the YciI family.</text>
</comment>
<dbReference type="Proteomes" id="UP000198510">
    <property type="component" value="Unassembled WGS sequence"/>
</dbReference>
<evidence type="ECO:0000313" key="4">
    <source>
        <dbReference type="Proteomes" id="UP000198510"/>
    </source>
</evidence>
<keyword evidence="4" id="KW-1185">Reference proteome</keyword>
<dbReference type="InterPro" id="IPR011008">
    <property type="entry name" value="Dimeric_a/b-barrel"/>
</dbReference>
<accession>A0A1G9KUW1</accession>
<evidence type="ECO:0000313" key="3">
    <source>
        <dbReference type="EMBL" id="SDL53399.1"/>
    </source>
</evidence>
<feature type="domain" description="YCII-related" evidence="2">
    <location>
        <begin position="9"/>
        <end position="91"/>
    </location>
</feature>
<dbReference type="PANTHER" id="PTHR33606:SF3">
    <property type="entry name" value="PROTEIN YCII"/>
    <property type="match status" value="1"/>
</dbReference>
<dbReference type="Pfam" id="PF03795">
    <property type="entry name" value="YCII"/>
    <property type="match status" value="1"/>
</dbReference>
<dbReference type="PANTHER" id="PTHR33606">
    <property type="entry name" value="PROTEIN YCII"/>
    <property type="match status" value="1"/>
</dbReference>
<name>A0A1G9KUW1_9BACT</name>
<reference evidence="3 4" key="1">
    <citation type="submission" date="2016-10" db="EMBL/GenBank/DDBJ databases">
        <authorList>
            <person name="de Groot N.N."/>
        </authorList>
    </citation>
    <scope>NUCLEOTIDE SEQUENCE [LARGE SCALE GENOMIC DNA]</scope>
    <source>
        <strain evidence="3 4">DSM 25186</strain>
    </source>
</reference>
<dbReference type="STRING" id="1075417.SAMN05421823_106260"/>
<dbReference type="AlphaFoldDB" id="A0A1G9KUW1"/>
<proteinExistence type="inferred from homology"/>
<dbReference type="EMBL" id="FNFO01000006">
    <property type="protein sequence ID" value="SDL53399.1"/>
    <property type="molecule type" value="Genomic_DNA"/>
</dbReference>
<dbReference type="OrthoDB" id="9797014at2"/>
<gene>
    <name evidence="3" type="ORF">SAMN05421823_106260</name>
</gene>
<dbReference type="RefSeq" id="WP_089684067.1">
    <property type="nucleotide sequence ID" value="NZ_FNFO01000006.1"/>
</dbReference>
<protein>
    <recommendedName>
        <fullName evidence="2">YCII-related domain-containing protein</fullName>
    </recommendedName>
</protein>
<evidence type="ECO:0000256" key="1">
    <source>
        <dbReference type="ARBA" id="ARBA00007689"/>
    </source>
</evidence>
<dbReference type="Gene3D" id="3.30.70.1060">
    <property type="entry name" value="Dimeric alpha+beta barrel"/>
    <property type="match status" value="1"/>
</dbReference>
<organism evidence="3 4">
    <name type="scientific">Catalinimonas alkaloidigena</name>
    <dbReference type="NCBI Taxonomy" id="1075417"/>
    <lineage>
        <taxon>Bacteria</taxon>
        <taxon>Pseudomonadati</taxon>
        <taxon>Bacteroidota</taxon>
        <taxon>Cytophagia</taxon>
        <taxon>Cytophagales</taxon>
        <taxon>Catalimonadaceae</taxon>
        <taxon>Catalinimonas</taxon>
    </lineage>
</organism>
<evidence type="ECO:0000259" key="2">
    <source>
        <dbReference type="Pfam" id="PF03795"/>
    </source>
</evidence>